<dbReference type="RefSeq" id="WP_197435747.1">
    <property type="nucleotide sequence ID" value="NZ_WPHN01000005.1"/>
</dbReference>
<protein>
    <submittedName>
        <fullName evidence="1">Mobile mystery protein A</fullName>
    </submittedName>
</protein>
<dbReference type="EMBL" id="WPHR01000021">
    <property type="protein sequence ID" value="MUZ74903.1"/>
    <property type="molecule type" value="Genomic_DNA"/>
</dbReference>
<dbReference type="Proteomes" id="UP000477951">
    <property type="component" value="Unassembled WGS sequence"/>
</dbReference>
<reference evidence="1 2" key="1">
    <citation type="submission" date="2019-12" db="EMBL/GenBank/DDBJ databases">
        <title>Whole-genome sequencing of Allorhizobium vitis.</title>
        <authorList>
            <person name="Gan H.M."/>
            <person name="Szegedi E."/>
            <person name="Burr T."/>
            <person name="Savka M.A."/>
        </authorList>
    </citation>
    <scope>NUCLEOTIDE SEQUENCE [LARGE SCALE GENOMIC DNA]</scope>
    <source>
        <strain evidence="1 2">CG516</strain>
    </source>
</reference>
<dbReference type="GO" id="GO:0003677">
    <property type="term" value="F:DNA binding"/>
    <property type="evidence" value="ECO:0007669"/>
    <property type="project" value="InterPro"/>
</dbReference>
<organism evidence="1 2">
    <name type="scientific">Agrobacterium vitis</name>
    <name type="common">Rhizobium vitis</name>
    <dbReference type="NCBI Taxonomy" id="373"/>
    <lineage>
        <taxon>Bacteria</taxon>
        <taxon>Pseudomonadati</taxon>
        <taxon>Pseudomonadota</taxon>
        <taxon>Alphaproteobacteria</taxon>
        <taxon>Hyphomicrobiales</taxon>
        <taxon>Rhizobiaceae</taxon>
        <taxon>Rhizobium/Agrobacterium group</taxon>
        <taxon>Agrobacterium</taxon>
    </lineage>
</organism>
<proteinExistence type="predicted"/>
<accession>A0A6L6VGH7</accession>
<dbReference type="Gene3D" id="1.10.260.40">
    <property type="entry name" value="lambda repressor-like DNA-binding domains"/>
    <property type="match status" value="1"/>
</dbReference>
<dbReference type="Pfam" id="PF01381">
    <property type="entry name" value="HTH_3"/>
    <property type="match status" value="1"/>
</dbReference>
<dbReference type="InterPro" id="IPR001387">
    <property type="entry name" value="Cro/C1-type_HTH"/>
</dbReference>
<dbReference type="CDD" id="cd00093">
    <property type="entry name" value="HTH_XRE"/>
    <property type="match status" value="1"/>
</dbReference>
<evidence type="ECO:0000313" key="2">
    <source>
        <dbReference type="Proteomes" id="UP000477951"/>
    </source>
</evidence>
<dbReference type="InterPro" id="IPR010982">
    <property type="entry name" value="Lambda_DNA-bd_dom_sf"/>
</dbReference>
<sequence length="154" mass="17402">MNVKDTVRQQYIRMIDEASHQLRDLTPASEGWITTMRKALGMTGTQMGKRVGITRAAISQSERNERDGVITVQQMQKLAEAMGGRYVHAIILPKPIDEILLEQARKKATATIKRSSAHMALESQSLSKAQNRIEIERLAQQLLLSQPSDFWDDK</sequence>
<dbReference type="SMART" id="SM00530">
    <property type="entry name" value="HTH_XRE"/>
    <property type="match status" value="1"/>
</dbReference>
<dbReference type="InterPro" id="IPR013435">
    <property type="entry name" value="Mobile_mystery_prot_A"/>
</dbReference>
<comment type="caution">
    <text evidence="1">The sequence shown here is derived from an EMBL/GenBank/DDBJ whole genome shotgun (WGS) entry which is preliminary data.</text>
</comment>
<dbReference type="PROSITE" id="PS50943">
    <property type="entry name" value="HTH_CROC1"/>
    <property type="match status" value="1"/>
</dbReference>
<gene>
    <name evidence="1" type="ORF">GOZ90_19630</name>
</gene>
<evidence type="ECO:0000313" key="1">
    <source>
        <dbReference type="EMBL" id="MUZ74903.1"/>
    </source>
</evidence>
<dbReference type="SUPFAM" id="SSF47413">
    <property type="entry name" value="lambda repressor-like DNA-binding domains"/>
    <property type="match status" value="1"/>
</dbReference>
<name>A0A6L6VGH7_AGRVI</name>
<dbReference type="AlphaFoldDB" id="A0A6L6VGH7"/>
<dbReference type="NCBIfam" id="TIGR02612">
    <property type="entry name" value="mob_myst_A"/>
    <property type="match status" value="1"/>
</dbReference>